<gene>
    <name evidence="1" type="ORF">ANE_LOCUS17047</name>
</gene>
<reference evidence="1" key="1">
    <citation type="submission" date="2019-07" db="EMBL/GenBank/DDBJ databases">
        <authorList>
            <person name="Dittberner H."/>
        </authorList>
    </citation>
    <scope>NUCLEOTIDE SEQUENCE [LARGE SCALE GENOMIC DNA]</scope>
</reference>
<accession>A0A565BYY2</accession>
<evidence type="ECO:0000313" key="1">
    <source>
        <dbReference type="EMBL" id="VVB06603.1"/>
    </source>
</evidence>
<comment type="caution">
    <text evidence="1">The sequence shown here is derived from an EMBL/GenBank/DDBJ whole genome shotgun (WGS) entry which is preliminary data.</text>
</comment>
<dbReference type="Proteomes" id="UP000489600">
    <property type="component" value="Unassembled WGS sequence"/>
</dbReference>
<evidence type="ECO:0000313" key="2">
    <source>
        <dbReference type="Proteomes" id="UP000489600"/>
    </source>
</evidence>
<proteinExistence type="predicted"/>
<organism evidence="1 2">
    <name type="scientific">Arabis nemorensis</name>
    <dbReference type="NCBI Taxonomy" id="586526"/>
    <lineage>
        <taxon>Eukaryota</taxon>
        <taxon>Viridiplantae</taxon>
        <taxon>Streptophyta</taxon>
        <taxon>Embryophyta</taxon>
        <taxon>Tracheophyta</taxon>
        <taxon>Spermatophyta</taxon>
        <taxon>Magnoliopsida</taxon>
        <taxon>eudicotyledons</taxon>
        <taxon>Gunneridae</taxon>
        <taxon>Pentapetalae</taxon>
        <taxon>rosids</taxon>
        <taxon>malvids</taxon>
        <taxon>Brassicales</taxon>
        <taxon>Brassicaceae</taxon>
        <taxon>Arabideae</taxon>
        <taxon>Arabis</taxon>
    </lineage>
</organism>
<sequence length="179" mass="20551">MVPPIVFLQNKLSLDEYANHMCQESNYGETMNKGVIYDIIVADINAKSMVHIYKKDTTKTKYAEKKKVDFGVHTLSSQSRFDSGSFKDICMKSLFSKMIRDYKKEQVLPLEKMAKEFVFDPAKADFDIAGCSWIPDKEDQFRAMSTIAMEVKPNKKKECSMKGMWTKMAIGKRISSLSR</sequence>
<dbReference type="AlphaFoldDB" id="A0A565BYY2"/>
<keyword evidence="2" id="KW-1185">Reference proteome</keyword>
<dbReference type="EMBL" id="CABITT030000005">
    <property type="protein sequence ID" value="VVB06603.1"/>
    <property type="molecule type" value="Genomic_DNA"/>
</dbReference>
<protein>
    <submittedName>
        <fullName evidence="1">Uncharacterized protein</fullName>
    </submittedName>
</protein>
<name>A0A565BYY2_9BRAS</name>